<dbReference type="RefSeq" id="WP_013835906.1">
    <property type="nucleotide sequence ID" value="NC_015581.1"/>
</dbReference>
<dbReference type="Pfam" id="PF14076">
    <property type="entry name" value="DUF4258"/>
    <property type="match status" value="1"/>
</dbReference>
<dbReference type="Proteomes" id="UP000009232">
    <property type="component" value="Chromosome"/>
</dbReference>
<evidence type="ECO:0008006" key="3">
    <source>
        <dbReference type="Google" id="ProtNLM"/>
    </source>
</evidence>
<name>F6D9T2_THICA</name>
<evidence type="ECO:0000313" key="1">
    <source>
        <dbReference type="EMBL" id="AEG32131.1"/>
    </source>
</evidence>
<dbReference type="AlphaFoldDB" id="F6D9T2"/>
<gene>
    <name evidence="1" type="ordered locus">Thicy_1368</name>
</gene>
<proteinExistence type="predicted"/>
<keyword evidence="2" id="KW-1185">Reference proteome</keyword>
<accession>F6D9T2</accession>
<sequence>MDENNQPIVTFPLQDKVAKQIIRDLASNQTHKVRFGQHAKQRMTERNVTIRQVFDVLKSANSYFTERPHLTPGGSWKCNLLGIAAGERIEVVIDLKECETEPNAYIVTVMVK</sequence>
<dbReference type="EMBL" id="CP002776">
    <property type="protein sequence ID" value="AEG32131.1"/>
    <property type="molecule type" value="Genomic_DNA"/>
</dbReference>
<reference evidence="1 2" key="1">
    <citation type="submission" date="2011-05" db="EMBL/GenBank/DDBJ databases">
        <title>Complete sequence of Thioalkalimicrobium cyclicum ALM1.</title>
        <authorList>
            <consortium name="US DOE Joint Genome Institute"/>
            <person name="Lucas S."/>
            <person name="Han J."/>
            <person name="Lapidus A."/>
            <person name="Cheng J.-F."/>
            <person name="Goodwin L."/>
            <person name="Pitluck S."/>
            <person name="Peters L."/>
            <person name="Mikhailova N."/>
            <person name="Davenport K."/>
            <person name="Han C."/>
            <person name="Tapia R."/>
            <person name="Land M."/>
            <person name="Hauser L."/>
            <person name="Kyrpides N."/>
            <person name="Ivanova N."/>
            <person name="Pagani I."/>
            <person name="Kappler U."/>
            <person name="Woyke T."/>
        </authorList>
    </citation>
    <scope>NUCLEOTIDE SEQUENCE [LARGE SCALE GENOMIC DNA]</scope>
    <source>
        <strain evidence="2">DSM 14477 / JCM 11371 / ALM1</strain>
    </source>
</reference>
<dbReference type="InterPro" id="IPR025354">
    <property type="entry name" value="DUF4258"/>
</dbReference>
<dbReference type="HOGENOM" id="CLU_169748_0_0_6"/>
<evidence type="ECO:0000313" key="2">
    <source>
        <dbReference type="Proteomes" id="UP000009232"/>
    </source>
</evidence>
<dbReference type="OrthoDB" id="5873906at2"/>
<protein>
    <recommendedName>
        <fullName evidence="3">DUF4258 domain-containing protein</fullName>
    </recommendedName>
</protein>
<organism evidence="1 2">
    <name type="scientific">Thiomicrospira cyclica (strain DSM 14477 / JCM 11371 / ALM1)</name>
    <name type="common">Thioalkalimicrobium cyclicum</name>
    <dbReference type="NCBI Taxonomy" id="717773"/>
    <lineage>
        <taxon>Bacteria</taxon>
        <taxon>Pseudomonadati</taxon>
        <taxon>Pseudomonadota</taxon>
        <taxon>Gammaproteobacteria</taxon>
        <taxon>Thiotrichales</taxon>
        <taxon>Piscirickettsiaceae</taxon>
        <taxon>Thiomicrospira</taxon>
    </lineage>
</organism>
<dbReference type="eggNOG" id="ENOG50332H4">
    <property type="taxonomic scope" value="Bacteria"/>
</dbReference>
<dbReference type="KEGG" id="tcy:Thicy_1368"/>